<protein>
    <recommendedName>
        <fullName evidence="4">Mitochondrial adapter protein MCP1 transmembrane domain-containing protein</fullName>
    </recommendedName>
</protein>
<gene>
    <name evidence="2" type="ORF">DAEQUDRAFT_641930</name>
</gene>
<reference evidence="2 3" key="1">
    <citation type="journal article" date="2016" name="Mol. Biol. Evol.">
        <title>Comparative Genomics of Early-Diverging Mushroom-Forming Fungi Provides Insights into the Origins of Lignocellulose Decay Capabilities.</title>
        <authorList>
            <person name="Nagy L.G."/>
            <person name="Riley R."/>
            <person name="Tritt A."/>
            <person name="Adam C."/>
            <person name="Daum C."/>
            <person name="Floudas D."/>
            <person name="Sun H."/>
            <person name="Yadav J.S."/>
            <person name="Pangilinan J."/>
            <person name="Larsson K.H."/>
            <person name="Matsuura K."/>
            <person name="Barry K."/>
            <person name="Labutti K."/>
            <person name="Kuo R."/>
            <person name="Ohm R.A."/>
            <person name="Bhattacharya S.S."/>
            <person name="Shirouzu T."/>
            <person name="Yoshinaga Y."/>
            <person name="Martin F.M."/>
            <person name="Grigoriev I.V."/>
            <person name="Hibbett D.S."/>
        </authorList>
    </citation>
    <scope>NUCLEOTIDE SEQUENCE [LARGE SCALE GENOMIC DNA]</scope>
    <source>
        <strain evidence="2 3">L-15889</strain>
    </source>
</reference>
<keyword evidence="3" id="KW-1185">Reference proteome</keyword>
<name>A0A165TWI8_9APHY</name>
<dbReference type="EMBL" id="KV429034">
    <property type="protein sequence ID" value="KZT74056.1"/>
    <property type="molecule type" value="Genomic_DNA"/>
</dbReference>
<accession>A0A165TWI8</accession>
<feature type="transmembrane region" description="Helical" evidence="1">
    <location>
        <begin position="150"/>
        <end position="170"/>
    </location>
</feature>
<evidence type="ECO:0008006" key="4">
    <source>
        <dbReference type="Google" id="ProtNLM"/>
    </source>
</evidence>
<feature type="transmembrane region" description="Helical" evidence="1">
    <location>
        <begin position="92"/>
        <end position="112"/>
    </location>
</feature>
<keyword evidence="1" id="KW-0812">Transmembrane</keyword>
<dbReference type="AlphaFoldDB" id="A0A165TWI8"/>
<feature type="non-terminal residue" evidence="2">
    <location>
        <position position="235"/>
    </location>
</feature>
<dbReference type="SUPFAM" id="SSF81343">
    <property type="entry name" value="Fumarate reductase respiratory complex transmembrane subunits"/>
    <property type="match status" value="1"/>
</dbReference>
<dbReference type="PANTHER" id="PTHR38409">
    <property type="entry name" value="MDM10-COMPLEMENTING PROTEIN 1"/>
    <property type="match status" value="1"/>
</dbReference>
<feature type="non-terminal residue" evidence="2">
    <location>
        <position position="1"/>
    </location>
</feature>
<evidence type="ECO:0000256" key="1">
    <source>
        <dbReference type="SAM" id="Phobius"/>
    </source>
</evidence>
<keyword evidence="1" id="KW-0472">Membrane</keyword>
<sequence length="235" mass="25144">PPAPWRRTAQSVLTRLSHGSTPFIATFVLIHLTAPALASLGGTSLSSQVMLLGREYYQTPSGEKYLVLLPLLVHPLSSLAKRVLAARPARRLTSALSVSGYAAAALACAHFLTHRVYPADGAPPVLALSPAELDYEYVKYALQTWPARAWLGYVALTAAVAGHAAQGMRVVWNTWLRDLLGAWRGGKGRAAGVVAAVVVPVASGLWAISSEPLFLFSSTASRIHAAFTKSFIYRL</sequence>
<dbReference type="GO" id="GO:0055088">
    <property type="term" value="P:lipid homeostasis"/>
    <property type="evidence" value="ECO:0007669"/>
    <property type="project" value="InterPro"/>
</dbReference>
<proteinExistence type="predicted"/>
<dbReference type="InterPro" id="IPR034804">
    <property type="entry name" value="SQR/QFR_C/D"/>
</dbReference>
<organism evidence="2 3">
    <name type="scientific">Daedalea quercina L-15889</name>
    <dbReference type="NCBI Taxonomy" id="1314783"/>
    <lineage>
        <taxon>Eukaryota</taxon>
        <taxon>Fungi</taxon>
        <taxon>Dikarya</taxon>
        <taxon>Basidiomycota</taxon>
        <taxon>Agaricomycotina</taxon>
        <taxon>Agaricomycetes</taxon>
        <taxon>Polyporales</taxon>
        <taxon>Fomitopsis</taxon>
    </lineage>
</organism>
<evidence type="ECO:0000313" key="3">
    <source>
        <dbReference type="Proteomes" id="UP000076727"/>
    </source>
</evidence>
<dbReference type="Proteomes" id="UP000076727">
    <property type="component" value="Unassembled WGS sequence"/>
</dbReference>
<dbReference type="InterPro" id="IPR039960">
    <property type="entry name" value="MCP1"/>
</dbReference>
<feature type="transmembrane region" description="Helical" evidence="1">
    <location>
        <begin position="190"/>
        <end position="208"/>
    </location>
</feature>
<dbReference type="OrthoDB" id="10259513at2759"/>
<feature type="transmembrane region" description="Helical" evidence="1">
    <location>
        <begin position="21"/>
        <end position="45"/>
    </location>
</feature>
<keyword evidence="1" id="KW-1133">Transmembrane helix</keyword>
<evidence type="ECO:0000313" key="2">
    <source>
        <dbReference type="EMBL" id="KZT74056.1"/>
    </source>
</evidence>
<dbReference type="GO" id="GO:0016020">
    <property type="term" value="C:membrane"/>
    <property type="evidence" value="ECO:0007669"/>
    <property type="project" value="InterPro"/>
</dbReference>
<dbReference type="PANTHER" id="PTHR38409:SF1">
    <property type="entry name" value="MITOCHONDRIAL ADAPTER PROTEIN MCP1"/>
    <property type="match status" value="1"/>
</dbReference>